<proteinExistence type="predicted"/>
<comment type="caution">
    <text evidence="1">The sequence shown here is derived from an EMBL/GenBank/DDBJ whole genome shotgun (WGS) entry which is preliminary data.</text>
</comment>
<reference evidence="1 2" key="1">
    <citation type="journal article" date="2011" name="J. Bacteriol.">
        <title>Genome sequence of Haloplasma contractile, an unusual contractile bacterium from a deep-sea anoxic brine lake.</title>
        <authorList>
            <person name="Antunes A."/>
            <person name="Alam I."/>
            <person name="El Dorry H."/>
            <person name="Siam R."/>
            <person name="Robertson A."/>
            <person name="Bajic V.B."/>
            <person name="Stingl U."/>
        </authorList>
    </citation>
    <scope>NUCLEOTIDE SEQUENCE [LARGE SCALE GENOMIC DNA]</scope>
    <source>
        <strain evidence="1 2">SSD-17B</strain>
    </source>
</reference>
<name>U2DY13_9MOLU</name>
<dbReference type="EMBL" id="AFNU02000002">
    <property type="protein sequence ID" value="ERJ13152.1"/>
    <property type="molecule type" value="Genomic_DNA"/>
</dbReference>
<keyword evidence="2" id="KW-1185">Reference proteome</keyword>
<accession>U2DY13</accession>
<sequence length="37" mass="4665">MKQEHVHFPDFLDVWLFREDIDLRTIQFHLYEVCDTK</sequence>
<organism evidence="1 2">
    <name type="scientific">Haloplasma contractile SSD-17B</name>
    <dbReference type="NCBI Taxonomy" id="1033810"/>
    <lineage>
        <taxon>Bacteria</taxon>
        <taxon>Bacillati</taxon>
        <taxon>Mycoplasmatota</taxon>
        <taxon>Mollicutes</taxon>
        <taxon>Haloplasmatales</taxon>
        <taxon>Haloplasmataceae</taxon>
        <taxon>Haloplasma</taxon>
    </lineage>
</organism>
<dbReference type="Proteomes" id="UP000005707">
    <property type="component" value="Unassembled WGS sequence"/>
</dbReference>
<dbReference type="AlphaFoldDB" id="U2DY13"/>
<protein>
    <submittedName>
        <fullName evidence="1">Uncharacterized protein</fullName>
    </submittedName>
</protein>
<evidence type="ECO:0000313" key="1">
    <source>
        <dbReference type="EMBL" id="ERJ13152.1"/>
    </source>
</evidence>
<gene>
    <name evidence="1" type="ORF">HLPCO_000771</name>
</gene>
<reference evidence="1 2" key="2">
    <citation type="journal article" date="2013" name="PLoS ONE">
        <title>INDIGO - INtegrated Data Warehouse of MIcrobial GenOmes with Examples from the Red Sea Extremophiles.</title>
        <authorList>
            <person name="Alam I."/>
            <person name="Antunes A."/>
            <person name="Kamau A.A."/>
            <person name="Ba Alawi W."/>
            <person name="Kalkatawi M."/>
            <person name="Stingl U."/>
            <person name="Bajic V.B."/>
        </authorList>
    </citation>
    <scope>NUCLEOTIDE SEQUENCE [LARGE SCALE GENOMIC DNA]</scope>
    <source>
        <strain evidence="1 2">SSD-17B</strain>
    </source>
</reference>
<dbReference type="InParanoid" id="U2DY13"/>
<dbReference type="STRING" id="1033810.HLPCO_000771"/>
<evidence type="ECO:0000313" key="2">
    <source>
        <dbReference type="Proteomes" id="UP000005707"/>
    </source>
</evidence>